<keyword evidence="5 11" id="KW-0378">Hydrolase</keyword>
<keyword evidence="3" id="KW-0645">Protease</keyword>
<reference evidence="11" key="1">
    <citation type="submission" date="2022-07" db="EMBL/GenBank/DDBJ databases">
        <title>Phylogenomic reconstructions and comparative analyses of Kickxellomycotina fungi.</title>
        <authorList>
            <person name="Reynolds N.K."/>
            <person name="Stajich J.E."/>
            <person name="Barry K."/>
            <person name="Grigoriev I.V."/>
            <person name="Crous P."/>
            <person name="Smith M.E."/>
        </authorList>
    </citation>
    <scope>NUCLEOTIDE SEQUENCE</scope>
    <source>
        <strain evidence="11">CBS 109367</strain>
    </source>
</reference>
<dbReference type="Pfam" id="PF16187">
    <property type="entry name" value="Peptidase_M16_M"/>
    <property type="match status" value="1"/>
</dbReference>
<dbReference type="FunFam" id="3.30.830.10:FF:000005">
    <property type="entry name" value="nardilysin isoform X1"/>
    <property type="match status" value="1"/>
</dbReference>
<comment type="caution">
    <text evidence="11">The sequence shown here is derived from an EMBL/GenBank/DDBJ whole genome shotgun (WGS) entry which is preliminary data.</text>
</comment>
<name>A0A9W8GCH0_9FUNG</name>
<dbReference type="GO" id="GO:0004222">
    <property type="term" value="F:metalloendopeptidase activity"/>
    <property type="evidence" value="ECO:0007669"/>
    <property type="project" value="UniProtKB-EC"/>
</dbReference>
<evidence type="ECO:0000259" key="8">
    <source>
        <dbReference type="Pfam" id="PF00675"/>
    </source>
</evidence>
<dbReference type="SUPFAM" id="SSF63411">
    <property type="entry name" value="LuxS/MPP-like metallohydrolase"/>
    <property type="match status" value="4"/>
</dbReference>
<organism evidence="11 12">
    <name type="scientific">Coemansia spiralis</name>
    <dbReference type="NCBI Taxonomy" id="417178"/>
    <lineage>
        <taxon>Eukaryota</taxon>
        <taxon>Fungi</taxon>
        <taxon>Fungi incertae sedis</taxon>
        <taxon>Zoopagomycota</taxon>
        <taxon>Kickxellomycotina</taxon>
        <taxon>Kickxellomycetes</taxon>
        <taxon>Kickxellales</taxon>
        <taxon>Kickxellaceae</taxon>
        <taxon>Coemansia</taxon>
    </lineage>
</organism>
<proteinExistence type="inferred from homology"/>
<dbReference type="AlphaFoldDB" id="A0A9W8GCH0"/>
<evidence type="ECO:0000256" key="6">
    <source>
        <dbReference type="ARBA" id="ARBA00022833"/>
    </source>
</evidence>
<evidence type="ECO:0000256" key="5">
    <source>
        <dbReference type="ARBA" id="ARBA00022801"/>
    </source>
</evidence>
<dbReference type="Proteomes" id="UP001151516">
    <property type="component" value="Unassembled WGS sequence"/>
</dbReference>
<keyword evidence="7 11" id="KW-0482">Metalloprotease</keyword>
<evidence type="ECO:0000313" key="11">
    <source>
        <dbReference type="EMBL" id="KAJ2685633.1"/>
    </source>
</evidence>
<evidence type="ECO:0000256" key="3">
    <source>
        <dbReference type="ARBA" id="ARBA00022670"/>
    </source>
</evidence>
<feature type="domain" description="Peptidase M16 C-terminal" evidence="9">
    <location>
        <begin position="220"/>
        <end position="399"/>
    </location>
</feature>
<protein>
    <submittedName>
        <fullName evidence="11">Metalloprotease</fullName>
        <ecNumber evidence="11">3.4.24.56</ecNumber>
    </submittedName>
</protein>
<evidence type="ECO:0000259" key="9">
    <source>
        <dbReference type="Pfam" id="PF05193"/>
    </source>
</evidence>
<dbReference type="OrthoDB" id="952271at2759"/>
<dbReference type="EC" id="3.4.24.56" evidence="11"/>
<keyword evidence="6" id="KW-0862">Zinc</keyword>
<feature type="domain" description="Peptidase M16 middle/third" evidence="10">
    <location>
        <begin position="408"/>
        <end position="688"/>
    </location>
</feature>
<feature type="domain" description="Peptidase M16 N-terminal" evidence="8">
    <location>
        <begin position="56"/>
        <end position="190"/>
    </location>
</feature>
<dbReference type="PANTHER" id="PTHR43690">
    <property type="entry name" value="NARDILYSIN"/>
    <property type="match status" value="1"/>
</dbReference>
<dbReference type="FunFam" id="3.30.830.10:FF:000012">
    <property type="entry name" value="Protease 3"/>
    <property type="match status" value="1"/>
</dbReference>
<dbReference type="PANTHER" id="PTHR43690:SF18">
    <property type="entry name" value="INSULIN-DEGRADING ENZYME-RELATED"/>
    <property type="match status" value="1"/>
</dbReference>
<evidence type="ECO:0000256" key="4">
    <source>
        <dbReference type="ARBA" id="ARBA00022723"/>
    </source>
</evidence>
<evidence type="ECO:0000259" key="10">
    <source>
        <dbReference type="Pfam" id="PF16187"/>
    </source>
</evidence>
<dbReference type="InterPro" id="IPR032632">
    <property type="entry name" value="Peptidase_M16_M"/>
</dbReference>
<dbReference type="InterPro" id="IPR007863">
    <property type="entry name" value="Peptidase_M16_C"/>
</dbReference>
<keyword evidence="4" id="KW-0479">Metal-binding</keyword>
<dbReference type="Pfam" id="PF00675">
    <property type="entry name" value="Peptidase_M16"/>
    <property type="match status" value="1"/>
</dbReference>
<dbReference type="Gene3D" id="3.30.830.10">
    <property type="entry name" value="Metalloenzyme, LuxS/M16 peptidase-like"/>
    <property type="match status" value="4"/>
</dbReference>
<evidence type="ECO:0000313" key="12">
    <source>
        <dbReference type="Proteomes" id="UP001151516"/>
    </source>
</evidence>
<comment type="similarity">
    <text evidence="2">Belongs to the peptidase M16 family.</text>
</comment>
<evidence type="ECO:0000256" key="7">
    <source>
        <dbReference type="ARBA" id="ARBA00023049"/>
    </source>
</evidence>
<sequence>MDFCQNYPLPDWTSGFEPRTTLVSQLPYEEYTGPMEQPASDSNNYRLIRLPNNLVVMCVQDVGAKTSAAALSVNVGSNMDPVELQGLAHLLEHMLPRGTERFPDVDEYQSYISHHTGNCNASTNFSRTRFYFGIPSDAFEGALDRFASFLASPLFSRDCIDRELGTVDSEFKGFLNSDSWRLQHLESKLSDQNHPHSKFMPGNMDSLQQSAKDHGLDLQEELIKFYNKYYSSDIMKLIVCGNHALDQLVEWTVSKFSAIKSKGDNVQRDLGHPVSAEFLGKVIYYETVDDKDVMIIRFPIPSVSAMYRSYPFYYINHFIAHKGPGSITSYLKRQGWATGMVVSTNFGKDDGFCEFSITIKVTQNGLKHYEDILRVVFAYVRMLVSGGPQEWVHHELSSQLQLRFDSKKKSKAVSQALSYMYLIFNKYVAPEHILSKGSLCDTFDYDAILHCLGFINPGNFRVFIGATKHLSIDCLEVEPYFGIAYHVDSLSADLLRDLDSGGSSFDGLCLLEKPEPVPAIVATKSNSTPGHDAPALEHTLLKLNDNFEVWYRNDGLRRKAIGKISLSINVPTIGSSPQNYIMGLLYCDMLKSKLINDLNSAEHAGLKFGVDAAESTIEVHVEGSSNKLVGLLMTIVEEAKAFKVTDAQLSASKDHHARLLADMDNMTPTELCTMNRECIAKPNQWHYKIVASELEKLALDEMQAHVDSLFGATFFKMCMAGKFYEEEALDAADNVQYILNSSPALGHKAAKPRCFNIKPGYYLHQSQMPNGDCVNSAVECTIYCGLQTDDTEAAMLLILQEYVRANLIAQLRAKQQLGLKASVSLLTSLGDKYALCLQIEGESNPMFMAMHINKILYEMQEQLVEMTDEEFEDRMESFACIFEDQNAGIEGGKHKGRVHSIVSALGDCKQQIDIVQSITRCQLVAFWNKYFLPSAASEYTRIDVQVWSAKAWKPTESEFENYSAKTLALFGCLHSEGFNALDIGKVDEFITASIAAHKELPENSEDAESLIAELKSASLPASGAKYTEGEGAKHGLYTGIALKLAIKDHKTFGNYAPIGRTDFAAIGMAQTPDGIWLVTDYQKFQATQQAYGLE</sequence>
<dbReference type="EMBL" id="JANBTX010000142">
    <property type="protein sequence ID" value="KAJ2685633.1"/>
    <property type="molecule type" value="Genomic_DNA"/>
</dbReference>
<evidence type="ECO:0000256" key="2">
    <source>
        <dbReference type="ARBA" id="ARBA00007261"/>
    </source>
</evidence>
<evidence type="ECO:0000256" key="1">
    <source>
        <dbReference type="ARBA" id="ARBA00001947"/>
    </source>
</evidence>
<dbReference type="GO" id="GO:0006508">
    <property type="term" value="P:proteolysis"/>
    <property type="evidence" value="ECO:0007669"/>
    <property type="project" value="UniProtKB-KW"/>
</dbReference>
<dbReference type="InterPro" id="IPR050626">
    <property type="entry name" value="Peptidase_M16"/>
</dbReference>
<dbReference type="InterPro" id="IPR011249">
    <property type="entry name" value="Metalloenz_LuxS/M16"/>
</dbReference>
<comment type="cofactor">
    <cofactor evidence="1">
        <name>Zn(2+)</name>
        <dbReference type="ChEBI" id="CHEBI:29105"/>
    </cofactor>
</comment>
<dbReference type="Pfam" id="PF05193">
    <property type="entry name" value="Peptidase_M16_C"/>
    <property type="match status" value="1"/>
</dbReference>
<dbReference type="InterPro" id="IPR011765">
    <property type="entry name" value="Pept_M16_N"/>
</dbReference>
<gene>
    <name evidence="11" type="primary">STE23_4</name>
    <name evidence="11" type="ORF">IWW39_004151</name>
</gene>
<dbReference type="GO" id="GO:0046872">
    <property type="term" value="F:metal ion binding"/>
    <property type="evidence" value="ECO:0007669"/>
    <property type="project" value="UniProtKB-KW"/>
</dbReference>
<accession>A0A9W8GCH0</accession>
<keyword evidence="12" id="KW-1185">Reference proteome</keyword>